<gene>
    <name evidence="1" type="ORF">IQ10_01845</name>
</gene>
<evidence type="ECO:0000313" key="1">
    <source>
        <dbReference type="EMBL" id="TWI57141.1"/>
    </source>
</evidence>
<evidence type="ECO:0008006" key="3">
    <source>
        <dbReference type="Google" id="ProtNLM"/>
    </source>
</evidence>
<accession>A0A562QK79</accession>
<dbReference type="EMBL" id="VLKZ01000004">
    <property type="protein sequence ID" value="TWI57141.1"/>
    <property type="molecule type" value="Genomic_DNA"/>
</dbReference>
<dbReference type="AlphaFoldDB" id="A0A562QK79"/>
<sequence>MRAIVDRIVDGIHIVLLVGEEEVEMILLKEQLSIDVKEGTILDVNFVNGQLQGVKLMEDSTHNRIDEQLKQLRKRQRSKYNRNG</sequence>
<organism evidence="1 2">
    <name type="scientific">Halalkalibacter nanhaiisediminis</name>
    <dbReference type="NCBI Taxonomy" id="688079"/>
    <lineage>
        <taxon>Bacteria</taxon>
        <taxon>Bacillati</taxon>
        <taxon>Bacillota</taxon>
        <taxon>Bacilli</taxon>
        <taxon>Bacillales</taxon>
        <taxon>Bacillaceae</taxon>
        <taxon>Halalkalibacter</taxon>
    </lineage>
</organism>
<evidence type="ECO:0000313" key="2">
    <source>
        <dbReference type="Proteomes" id="UP000315711"/>
    </source>
</evidence>
<protein>
    <recommendedName>
        <fullName evidence="3">DUF3006 family protein</fullName>
    </recommendedName>
</protein>
<dbReference type="RefSeq" id="WP_144450156.1">
    <property type="nucleotide sequence ID" value="NZ_VLKZ01000004.1"/>
</dbReference>
<reference evidence="1 2" key="1">
    <citation type="journal article" date="2015" name="Stand. Genomic Sci.">
        <title>Genomic Encyclopedia of Bacterial and Archaeal Type Strains, Phase III: the genomes of soil and plant-associated and newly described type strains.</title>
        <authorList>
            <person name="Whitman W.B."/>
            <person name="Woyke T."/>
            <person name="Klenk H.P."/>
            <person name="Zhou Y."/>
            <person name="Lilburn T.G."/>
            <person name="Beck B.J."/>
            <person name="De Vos P."/>
            <person name="Vandamme P."/>
            <person name="Eisen J.A."/>
            <person name="Garrity G."/>
            <person name="Hugenholtz P."/>
            <person name="Kyrpides N.C."/>
        </authorList>
    </citation>
    <scope>NUCLEOTIDE SEQUENCE [LARGE SCALE GENOMIC DNA]</scope>
    <source>
        <strain evidence="1 2">CGMCC 1.10116</strain>
    </source>
</reference>
<name>A0A562QK79_9BACI</name>
<proteinExistence type="predicted"/>
<dbReference type="OrthoDB" id="2366034at2"/>
<dbReference type="Proteomes" id="UP000315711">
    <property type="component" value="Unassembled WGS sequence"/>
</dbReference>
<keyword evidence="2" id="KW-1185">Reference proteome</keyword>
<comment type="caution">
    <text evidence="1">The sequence shown here is derived from an EMBL/GenBank/DDBJ whole genome shotgun (WGS) entry which is preliminary data.</text>
</comment>